<comment type="catalytic activity">
    <reaction evidence="8 9">
        <text>a 6-O-methyl-2'-deoxyguanosine in DNA + L-cysteinyl-[protein] = S-methyl-L-cysteinyl-[protein] + a 2'-deoxyguanosine in DNA</text>
        <dbReference type="Rhea" id="RHEA:24000"/>
        <dbReference type="Rhea" id="RHEA-COMP:10131"/>
        <dbReference type="Rhea" id="RHEA-COMP:10132"/>
        <dbReference type="Rhea" id="RHEA-COMP:11367"/>
        <dbReference type="Rhea" id="RHEA-COMP:11368"/>
        <dbReference type="ChEBI" id="CHEBI:29950"/>
        <dbReference type="ChEBI" id="CHEBI:82612"/>
        <dbReference type="ChEBI" id="CHEBI:85445"/>
        <dbReference type="ChEBI" id="CHEBI:85448"/>
        <dbReference type="EC" id="2.1.1.63"/>
    </reaction>
</comment>
<keyword evidence="7 9" id="KW-0234">DNA repair</keyword>
<dbReference type="SUPFAM" id="SSF46767">
    <property type="entry name" value="Methylated DNA-protein cysteine methyltransferase, C-terminal domain"/>
    <property type="match status" value="1"/>
</dbReference>
<evidence type="ECO:0000256" key="7">
    <source>
        <dbReference type="ARBA" id="ARBA00023204"/>
    </source>
</evidence>
<evidence type="ECO:0000259" key="10">
    <source>
        <dbReference type="Pfam" id="PF01035"/>
    </source>
</evidence>
<dbReference type="SUPFAM" id="SSF53155">
    <property type="entry name" value="Methylated DNA-protein cysteine methyltransferase domain"/>
    <property type="match status" value="1"/>
</dbReference>
<dbReference type="GO" id="GO:0006307">
    <property type="term" value="P:DNA alkylation repair"/>
    <property type="evidence" value="ECO:0007669"/>
    <property type="project" value="UniProtKB-UniRule"/>
</dbReference>
<dbReference type="CDD" id="cd06445">
    <property type="entry name" value="ATase"/>
    <property type="match status" value="1"/>
</dbReference>
<feature type="domain" description="Methylguanine DNA methyltransferase ribonuclease-like" evidence="11">
    <location>
        <begin position="4"/>
        <end position="72"/>
    </location>
</feature>
<dbReference type="GO" id="GO:0032259">
    <property type="term" value="P:methylation"/>
    <property type="evidence" value="ECO:0007669"/>
    <property type="project" value="UniProtKB-KW"/>
</dbReference>
<dbReference type="Pfam" id="PF01035">
    <property type="entry name" value="DNA_binding_1"/>
    <property type="match status" value="1"/>
</dbReference>
<dbReference type="InterPro" id="IPR001497">
    <property type="entry name" value="MethylDNA_cys_MeTrfase_AS"/>
</dbReference>
<feature type="domain" description="Methylated-DNA-[protein]-cysteine S-methyltransferase DNA binding" evidence="10">
    <location>
        <begin position="78"/>
        <end position="157"/>
    </location>
</feature>
<reference evidence="12" key="2">
    <citation type="submission" date="2020-09" db="EMBL/GenBank/DDBJ databases">
        <authorList>
            <person name="Sun Q."/>
            <person name="Zhou Y."/>
        </authorList>
    </citation>
    <scope>NUCLEOTIDE SEQUENCE</scope>
    <source>
        <strain evidence="12">CGMCC 1.7081</strain>
    </source>
</reference>
<dbReference type="InterPro" id="IPR008332">
    <property type="entry name" value="MethylG_MeTrfase_N"/>
</dbReference>
<comment type="similarity">
    <text evidence="2 9">Belongs to the MGMT family.</text>
</comment>
<keyword evidence="4 9" id="KW-0489">Methyltransferase</keyword>
<comment type="miscellaneous">
    <text evidence="9">This enzyme catalyzes only one turnover and therefore is not strictly catalytic. According to one definition, an enzyme is a biocatalyst that acts repeatedly and over many reaction cycles.</text>
</comment>
<dbReference type="InterPro" id="IPR036217">
    <property type="entry name" value="MethylDNA_cys_MeTrfase_DNAb"/>
</dbReference>
<sequence length="168" mass="17808">MRLCYTHIDSPIGRLLVAGDGRALHFLSFPSGSKAFGPRADWRQSDSPFAEVRRQLIAYFAGELRRFDLPLHLAGTTFQNDVWRYLADIPFGETRTYGQIANALGRPKASRAVGAANGSNPLPIILPCHRVIGSNGALTGFGGGVPVKAGLLRLEGVLPAGVAAGGQG</sequence>
<dbReference type="EC" id="2.1.1.63" evidence="9"/>
<dbReference type="RefSeq" id="WP_028094771.1">
    <property type="nucleotide sequence ID" value="NZ_BNAP01000026.1"/>
</dbReference>
<keyword evidence="13" id="KW-1185">Reference proteome</keyword>
<accession>A0A8J3H8I1</accession>
<comment type="function">
    <text evidence="9">Involved in the cellular defense against the biological effects of O6-methylguanine (O6-MeG) and O4-methylthymine (O4-MeT) in DNA. Repairs the methylated nucleobase in DNA by stoichiometrically transferring the methyl group to a cysteine residue in the enzyme. This is a suicide reaction: the enzyme is irreversibly inactivated.</text>
</comment>
<dbReference type="GO" id="GO:0005737">
    <property type="term" value="C:cytoplasm"/>
    <property type="evidence" value="ECO:0007669"/>
    <property type="project" value="UniProtKB-SubCell"/>
</dbReference>
<organism evidence="12 13">
    <name type="scientific">Pseudodonghicola xiamenensis</name>
    <dbReference type="NCBI Taxonomy" id="337702"/>
    <lineage>
        <taxon>Bacteria</taxon>
        <taxon>Pseudomonadati</taxon>
        <taxon>Pseudomonadota</taxon>
        <taxon>Alphaproteobacteria</taxon>
        <taxon>Rhodobacterales</taxon>
        <taxon>Paracoccaceae</taxon>
        <taxon>Pseudodonghicola</taxon>
    </lineage>
</organism>
<dbReference type="InterPro" id="IPR023546">
    <property type="entry name" value="MGMT"/>
</dbReference>
<evidence type="ECO:0000256" key="3">
    <source>
        <dbReference type="ARBA" id="ARBA00022490"/>
    </source>
</evidence>
<evidence type="ECO:0000256" key="8">
    <source>
        <dbReference type="ARBA" id="ARBA00049348"/>
    </source>
</evidence>
<reference evidence="12" key="1">
    <citation type="journal article" date="2014" name="Int. J. Syst. Evol. Microbiol.">
        <title>Complete genome sequence of Corynebacterium casei LMG S-19264T (=DSM 44701T), isolated from a smear-ripened cheese.</title>
        <authorList>
            <consortium name="US DOE Joint Genome Institute (JGI-PGF)"/>
            <person name="Walter F."/>
            <person name="Albersmeier A."/>
            <person name="Kalinowski J."/>
            <person name="Ruckert C."/>
        </authorList>
    </citation>
    <scope>NUCLEOTIDE SEQUENCE</scope>
    <source>
        <strain evidence="12">CGMCC 1.7081</strain>
    </source>
</reference>
<dbReference type="Proteomes" id="UP000611500">
    <property type="component" value="Unassembled WGS sequence"/>
</dbReference>
<dbReference type="Gene3D" id="1.10.10.10">
    <property type="entry name" value="Winged helix-like DNA-binding domain superfamily/Winged helix DNA-binding domain"/>
    <property type="match status" value="1"/>
</dbReference>
<dbReference type="InterPro" id="IPR036631">
    <property type="entry name" value="MGMT_N_sf"/>
</dbReference>
<proteinExistence type="inferred from homology"/>
<dbReference type="FunFam" id="1.10.10.10:FF:000214">
    <property type="entry name" value="Methylated-DNA--protein-cysteine methyltransferase"/>
    <property type="match status" value="1"/>
</dbReference>
<dbReference type="InterPro" id="IPR036388">
    <property type="entry name" value="WH-like_DNA-bd_sf"/>
</dbReference>
<evidence type="ECO:0000256" key="1">
    <source>
        <dbReference type="ARBA" id="ARBA00001286"/>
    </source>
</evidence>
<dbReference type="Gene3D" id="3.30.160.70">
    <property type="entry name" value="Methylated DNA-protein cysteine methyltransferase domain"/>
    <property type="match status" value="1"/>
</dbReference>
<dbReference type="EMBL" id="BNAP01000026">
    <property type="protein sequence ID" value="GHH00294.1"/>
    <property type="molecule type" value="Genomic_DNA"/>
</dbReference>
<protein>
    <recommendedName>
        <fullName evidence="9">Methylated-DNA--protein-cysteine methyltransferase</fullName>
        <ecNumber evidence="9">2.1.1.63</ecNumber>
    </recommendedName>
    <alternativeName>
        <fullName evidence="9">6-O-methylguanine-DNA methyltransferase</fullName>
        <shortName evidence="9">MGMT</shortName>
    </alternativeName>
    <alternativeName>
        <fullName evidence="9">O-6-methylguanine-DNA-alkyltransferase</fullName>
    </alternativeName>
</protein>
<comment type="subcellular location">
    <subcellularLocation>
        <location evidence="9">Cytoplasm</location>
    </subcellularLocation>
</comment>
<evidence type="ECO:0000259" key="11">
    <source>
        <dbReference type="Pfam" id="PF02870"/>
    </source>
</evidence>
<evidence type="ECO:0000256" key="5">
    <source>
        <dbReference type="ARBA" id="ARBA00022679"/>
    </source>
</evidence>
<name>A0A8J3H8I1_9RHOB</name>
<dbReference type="AlphaFoldDB" id="A0A8J3H8I1"/>
<keyword evidence="3 9" id="KW-0963">Cytoplasm</keyword>
<dbReference type="GO" id="GO:0003908">
    <property type="term" value="F:methylated-DNA-[protein]-cysteine S-methyltransferase activity"/>
    <property type="evidence" value="ECO:0007669"/>
    <property type="project" value="UniProtKB-UniRule"/>
</dbReference>
<dbReference type="InterPro" id="IPR014048">
    <property type="entry name" value="MethylDNA_cys_MeTrfase_DNA-bd"/>
</dbReference>
<keyword evidence="6 9" id="KW-0227">DNA damage</keyword>
<evidence type="ECO:0000256" key="2">
    <source>
        <dbReference type="ARBA" id="ARBA00008711"/>
    </source>
</evidence>
<dbReference type="PANTHER" id="PTHR10815">
    <property type="entry name" value="METHYLATED-DNA--PROTEIN-CYSTEINE METHYLTRANSFERASE"/>
    <property type="match status" value="1"/>
</dbReference>
<dbReference type="Pfam" id="PF02870">
    <property type="entry name" value="Methyltransf_1N"/>
    <property type="match status" value="1"/>
</dbReference>
<evidence type="ECO:0000256" key="6">
    <source>
        <dbReference type="ARBA" id="ARBA00022763"/>
    </source>
</evidence>
<dbReference type="PROSITE" id="PS00374">
    <property type="entry name" value="MGMT"/>
    <property type="match status" value="1"/>
</dbReference>
<evidence type="ECO:0000256" key="4">
    <source>
        <dbReference type="ARBA" id="ARBA00022603"/>
    </source>
</evidence>
<gene>
    <name evidence="12" type="ORF">GCM10010961_36880</name>
</gene>
<comment type="caution">
    <text evidence="12">The sequence shown here is derived from an EMBL/GenBank/DDBJ whole genome shotgun (WGS) entry which is preliminary data.</text>
</comment>
<evidence type="ECO:0000313" key="12">
    <source>
        <dbReference type="EMBL" id="GHH00294.1"/>
    </source>
</evidence>
<comment type="catalytic activity">
    <reaction evidence="1 9">
        <text>a 4-O-methyl-thymidine in DNA + L-cysteinyl-[protein] = a thymidine in DNA + S-methyl-L-cysteinyl-[protein]</text>
        <dbReference type="Rhea" id="RHEA:53428"/>
        <dbReference type="Rhea" id="RHEA-COMP:10131"/>
        <dbReference type="Rhea" id="RHEA-COMP:10132"/>
        <dbReference type="Rhea" id="RHEA-COMP:13555"/>
        <dbReference type="Rhea" id="RHEA-COMP:13556"/>
        <dbReference type="ChEBI" id="CHEBI:29950"/>
        <dbReference type="ChEBI" id="CHEBI:82612"/>
        <dbReference type="ChEBI" id="CHEBI:137386"/>
        <dbReference type="ChEBI" id="CHEBI:137387"/>
        <dbReference type="EC" id="2.1.1.63"/>
    </reaction>
</comment>
<dbReference type="NCBIfam" id="TIGR00589">
    <property type="entry name" value="ogt"/>
    <property type="match status" value="1"/>
</dbReference>
<dbReference type="PANTHER" id="PTHR10815:SF5">
    <property type="entry name" value="METHYLATED-DNA--PROTEIN-CYSTEINE METHYLTRANSFERASE"/>
    <property type="match status" value="1"/>
</dbReference>
<evidence type="ECO:0000256" key="9">
    <source>
        <dbReference type="HAMAP-Rule" id="MF_00772"/>
    </source>
</evidence>
<keyword evidence="5 9" id="KW-0808">Transferase</keyword>
<dbReference type="HAMAP" id="MF_00772">
    <property type="entry name" value="OGT"/>
    <property type="match status" value="1"/>
</dbReference>
<evidence type="ECO:0000313" key="13">
    <source>
        <dbReference type="Proteomes" id="UP000611500"/>
    </source>
</evidence>
<feature type="active site" description="Nucleophile; methyl group acceptor" evidence="9">
    <location>
        <position position="128"/>
    </location>
</feature>